<evidence type="ECO:0000313" key="1">
    <source>
        <dbReference type="EnsemblPlants" id="AET5Gv20225200.5"/>
    </source>
</evidence>
<evidence type="ECO:0000313" key="2">
    <source>
        <dbReference type="Proteomes" id="UP000015105"/>
    </source>
</evidence>
<reference evidence="1" key="5">
    <citation type="journal article" date="2021" name="G3 (Bethesda)">
        <title>Aegilops tauschii genome assembly Aet v5.0 features greater sequence contiguity and improved annotation.</title>
        <authorList>
            <person name="Wang L."/>
            <person name="Zhu T."/>
            <person name="Rodriguez J.C."/>
            <person name="Deal K.R."/>
            <person name="Dubcovsky J."/>
            <person name="McGuire P.E."/>
            <person name="Lux T."/>
            <person name="Spannagl M."/>
            <person name="Mayer K.F.X."/>
            <person name="Baldrich P."/>
            <person name="Meyers B.C."/>
            <person name="Huo N."/>
            <person name="Gu Y.Q."/>
            <person name="Zhou H."/>
            <person name="Devos K.M."/>
            <person name="Bennetzen J.L."/>
            <person name="Unver T."/>
            <person name="Budak H."/>
            <person name="Gulick P.J."/>
            <person name="Galiba G."/>
            <person name="Kalapos B."/>
            <person name="Nelson D.R."/>
            <person name="Li P."/>
            <person name="You F.M."/>
            <person name="Luo M.C."/>
            <person name="Dvorak J."/>
        </authorList>
    </citation>
    <scope>NUCLEOTIDE SEQUENCE [LARGE SCALE GENOMIC DNA]</scope>
    <source>
        <strain evidence="1">cv. AL8/78</strain>
    </source>
</reference>
<accession>A0A453JXY1</accession>
<reference evidence="1" key="3">
    <citation type="journal article" date="2017" name="Nature">
        <title>Genome sequence of the progenitor of the wheat D genome Aegilops tauschii.</title>
        <authorList>
            <person name="Luo M.C."/>
            <person name="Gu Y.Q."/>
            <person name="Puiu D."/>
            <person name="Wang H."/>
            <person name="Twardziok S.O."/>
            <person name="Deal K.R."/>
            <person name="Huo N."/>
            <person name="Zhu T."/>
            <person name="Wang L."/>
            <person name="Wang Y."/>
            <person name="McGuire P.E."/>
            <person name="Liu S."/>
            <person name="Long H."/>
            <person name="Ramasamy R.K."/>
            <person name="Rodriguez J.C."/>
            <person name="Van S.L."/>
            <person name="Yuan L."/>
            <person name="Wang Z."/>
            <person name="Xia Z."/>
            <person name="Xiao L."/>
            <person name="Anderson O.D."/>
            <person name="Ouyang S."/>
            <person name="Liang Y."/>
            <person name="Zimin A.V."/>
            <person name="Pertea G."/>
            <person name="Qi P."/>
            <person name="Bennetzen J.L."/>
            <person name="Dai X."/>
            <person name="Dawson M.W."/>
            <person name="Muller H.G."/>
            <person name="Kugler K."/>
            <person name="Rivarola-Duarte L."/>
            <person name="Spannagl M."/>
            <person name="Mayer K.F.X."/>
            <person name="Lu F.H."/>
            <person name="Bevan M.W."/>
            <person name="Leroy P."/>
            <person name="Li P."/>
            <person name="You F.M."/>
            <person name="Sun Q."/>
            <person name="Liu Z."/>
            <person name="Lyons E."/>
            <person name="Wicker T."/>
            <person name="Salzberg S.L."/>
            <person name="Devos K.M."/>
            <person name="Dvorak J."/>
        </authorList>
    </citation>
    <scope>NUCLEOTIDE SEQUENCE [LARGE SCALE GENOMIC DNA]</scope>
    <source>
        <strain evidence="1">cv. AL8/78</strain>
    </source>
</reference>
<reference evidence="1" key="4">
    <citation type="submission" date="2019-03" db="UniProtKB">
        <authorList>
            <consortium name="EnsemblPlants"/>
        </authorList>
    </citation>
    <scope>IDENTIFICATION</scope>
</reference>
<reference evidence="2" key="2">
    <citation type="journal article" date="2017" name="Nat. Plants">
        <title>The Aegilops tauschii genome reveals multiple impacts of transposons.</title>
        <authorList>
            <person name="Zhao G."/>
            <person name="Zou C."/>
            <person name="Li K."/>
            <person name="Wang K."/>
            <person name="Li T."/>
            <person name="Gao L."/>
            <person name="Zhang X."/>
            <person name="Wang H."/>
            <person name="Yang Z."/>
            <person name="Liu X."/>
            <person name="Jiang W."/>
            <person name="Mao L."/>
            <person name="Kong X."/>
            <person name="Jiao Y."/>
            <person name="Jia J."/>
        </authorList>
    </citation>
    <scope>NUCLEOTIDE SEQUENCE [LARGE SCALE GENOMIC DNA]</scope>
    <source>
        <strain evidence="2">cv. AL8/78</strain>
    </source>
</reference>
<dbReference type="AlphaFoldDB" id="A0A453JXY1"/>
<proteinExistence type="predicted"/>
<dbReference type="Gramene" id="AET5Gv20225200.5">
    <property type="protein sequence ID" value="AET5Gv20225200.5"/>
    <property type="gene ID" value="AET5Gv20225200"/>
</dbReference>
<sequence>SISHSTHHLLTSLSIAALDVSLAWRFSSRTKLARSYVLLGFGQSPLVAPPSHDP</sequence>
<dbReference type="EnsemblPlants" id="AET5Gv20225200.5">
    <property type="protein sequence ID" value="AET5Gv20225200.5"/>
    <property type="gene ID" value="AET5Gv20225200"/>
</dbReference>
<organism evidence="1 2">
    <name type="scientific">Aegilops tauschii subsp. strangulata</name>
    <name type="common">Goatgrass</name>
    <dbReference type="NCBI Taxonomy" id="200361"/>
    <lineage>
        <taxon>Eukaryota</taxon>
        <taxon>Viridiplantae</taxon>
        <taxon>Streptophyta</taxon>
        <taxon>Embryophyta</taxon>
        <taxon>Tracheophyta</taxon>
        <taxon>Spermatophyta</taxon>
        <taxon>Magnoliopsida</taxon>
        <taxon>Liliopsida</taxon>
        <taxon>Poales</taxon>
        <taxon>Poaceae</taxon>
        <taxon>BOP clade</taxon>
        <taxon>Pooideae</taxon>
        <taxon>Triticodae</taxon>
        <taxon>Triticeae</taxon>
        <taxon>Triticinae</taxon>
        <taxon>Aegilops</taxon>
    </lineage>
</organism>
<protein>
    <submittedName>
        <fullName evidence="1">Uncharacterized protein</fullName>
    </submittedName>
</protein>
<keyword evidence="2" id="KW-1185">Reference proteome</keyword>
<dbReference type="Proteomes" id="UP000015105">
    <property type="component" value="Chromosome 5D"/>
</dbReference>
<reference evidence="2" key="1">
    <citation type="journal article" date="2014" name="Science">
        <title>Ancient hybridizations among the ancestral genomes of bread wheat.</title>
        <authorList>
            <consortium name="International Wheat Genome Sequencing Consortium,"/>
            <person name="Marcussen T."/>
            <person name="Sandve S.R."/>
            <person name="Heier L."/>
            <person name="Spannagl M."/>
            <person name="Pfeifer M."/>
            <person name="Jakobsen K.S."/>
            <person name="Wulff B.B."/>
            <person name="Steuernagel B."/>
            <person name="Mayer K.F."/>
            <person name="Olsen O.A."/>
        </authorList>
    </citation>
    <scope>NUCLEOTIDE SEQUENCE [LARGE SCALE GENOMIC DNA]</scope>
    <source>
        <strain evidence="2">cv. AL8/78</strain>
    </source>
</reference>
<name>A0A453JXY1_AEGTS</name>